<keyword evidence="7" id="KW-0223">Dioxygenase</keyword>
<accession>A0A246R6Y3</accession>
<dbReference type="InterPro" id="IPR037523">
    <property type="entry name" value="VOC_core"/>
</dbReference>
<keyword evidence="8" id="KW-1185">Reference proteome</keyword>
<feature type="domain" description="VOC" evidence="6">
    <location>
        <begin position="163"/>
        <end position="314"/>
    </location>
</feature>
<dbReference type="GO" id="GO:0046872">
    <property type="term" value="F:metal ion binding"/>
    <property type="evidence" value="ECO:0007669"/>
    <property type="project" value="UniProtKB-KW"/>
</dbReference>
<dbReference type="InterPro" id="IPR004360">
    <property type="entry name" value="Glyas_Fos-R_dOase_dom"/>
</dbReference>
<evidence type="ECO:0000313" key="7">
    <source>
        <dbReference type="EMBL" id="OWU96453.1"/>
    </source>
</evidence>
<dbReference type="Pfam" id="PF13669">
    <property type="entry name" value="Glyoxalase_4"/>
    <property type="match status" value="1"/>
</dbReference>
<dbReference type="GO" id="GO:0006572">
    <property type="term" value="P:L-tyrosine catabolic process"/>
    <property type="evidence" value="ECO:0007669"/>
    <property type="project" value="TreeGrafter"/>
</dbReference>
<dbReference type="PIRSF" id="PIRSF009283">
    <property type="entry name" value="HPP_dOase"/>
    <property type="match status" value="1"/>
</dbReference>
<dbReference type="EMBL" id="MZMV01000121">
    <property type="protein sequence ID" value="OWU96453.1"/>
    <property type="molecule type" value="Genomic_DNA"/>
</dbReference>
<dbReference type="AlphaFoldDB" id="A0A246R6Y3"/>
<proteinExistence type="inferred from homology"/>
<comment type="caution">
    <text evidence="7">The sequence shown here is derived from an EMBL/GenBank/DDBJ whole genome shotgun (WGS) entry which is preliminary data.</text>
</comment>
<dbReference type="OrthoDB" id="9780241at2"/>
<dbReference type="PANTHER" id="PTHR11959:SF1">
    <property type="entry name" value="4-HYDROXYPHENYLPYRUVATE DIOXYGENASE"/>
    <property type="match status" value="1"/>
</dbReference>
<dbReference type="InterPro" id="IPR005956">
    <property type="entry name" value="4OHPhenylPyrv_dOase"/>
</dbReference>
<sequence length="370" mass="38875">MDIRGIDHIELYVGDARQAAFYFGTAVGFTLLGQGGPETGLVGQRSLLLGQADIRMVLTTGLTAEHPAAGYVARHGDGIAVVAVEVGDAAGAYAELVARGATPVTPPRTWTGADAEVVTAEVGGFGDVLHRLVERRGDRADFLPGAIEATPAGGGADERLLAEIDHLAVCVPPGQLDDTVAHYERVFGFAQIFEEHIEVAGQAMNSKVVQDASGRVTLVLLEPDAGRRPGQIDAFLTEHHGAGVQHLGLRTDDIVGAVGALGARGVRFAGTPAAYYDDLEQRVGKIDAPLDRLRDLSILVDADHGGQLLQIFTESMHVRRTLFLELIERRGARTFGSGNIRALYEAKERELAVAGATPAVAAGTARGAGA</sequence>
<evidence type="ECO:0000256" key="1">
    <source>
        <dbReference type="ARBA" id="ARBA00005877"/>
    </source>
</evidence>
<evidence type="ECO:0000256" key="4">
    <source>
        <dbReference type="ARBA" id="ARBA00023004"/>
    </source>
</evidence>
<evidence type="ECO:0000256" key="5">
    <source>
        <dbReference type="PIRSR" id="PIRSR009283-1"/>
    </source>
</evidence>
<dbReference type="CDD" id="cd08342">
    <property type="entry name" value="HPPD_N_like"/>
    <property type="match status" value="1"/>
</dbReference>
<feature type="binding site" evidence="5">
    <location>
        <position position="246"/>
    </location>
    <ligand>
        <name>Fe cation</name>
        <dbReference type="ChEBI" id="CHEBI:24875"/>
    </ligand>
</feature>
<dbReference type="PROSITE" id="PS51819">
    <property type="entry name" value="VOC"/>
    <property type="match status" value="2"/>
</dbReference>
<dbReference type="NCBIfam" id="TIGR01263">
    <property type="entry name" value="4HPPD"/>
    <property type="match status" value="1"/>
</dbReference>
<keyword evidence="4 5" id="KW-0408">Iron</keyword>
<feature type="binding site" evidence="5">
    <location>
        <position position="166"/>
    </location>
    <ligand>
        <name>Fe cation</name>
        <dbReference type="ChEBI" id="CHEBI:24875"/>
    </ligand>
</feature>
<dbReference type="SUPFAM" id="SSF54593">
    <property type="entry name" value="Glyoxalase/Bleomycin resistance protein/Dihydroxybiphenyl dioxygenase"/>
    <property type="match status" value="1"/>
</dbReference>
<dbReference type="Gene3D" id="3.10.180.10">
    <property type="entry name" value="2,3-Dihydroxybiphenyl 1,2-Dioxygenase, domain 1"/>
    <property type="match status" value="2"/>
</dbReference>
<dbReference type="GO" id="GO:0003868">
    <property type="term" value="F:4-hydroxyphenylpyruvate dioxygenase activity"/>
    <property type="evidence" value="ECO:0007669"/>
    <property type="project" value="InterPro"/>
</dbReference>
<keyword evidence="7" id="KW-0560">Oxidoreductase</keyword>
<evidence type="ECO:0000313" key="8">
    <source>
        <dbReference type="Proteomes" id="UP000197174"/>
    </source>
</evidence>
<reference evidence="7 8" key="1">
    <citation type="submission" date="2017-03" db="EMBL/GenBank/DDBJ databases">
        <title>Whole genome sequence of Micromonospora wenchangensis, isolated from mangrove soil.</title>
        <authorList>
            <person name="Yang H."/>
        </authorList>
    </citation>
    <scope>NUCLEOTIDE SEQUENCE [LARGE SCALE GENOMIC DNA]</scope>
    <source>
        <strain evidence="7 8">CCTCC AA 2012002</strain>
    </source>
</reference>
<dbReference type="PANTHER" id="PTHR11959">
    <property type="entry name" value="4-HYDROXYPHENYLPYRUVATE DIOXYGENASE"/>
    <property type="match status" value="1"/>
</dbReference>
<feature type="binding site" evidence="5">
    <location>
        <position position="325"/>
    </location>
    <ligand>
        <name>Fe cation</name>
        <dbReference type="ChEBI" id="CHEBI:24875"/>
    </ligand>
</feature>
<keyword evidence="3" id="KW-0677">Repeat</keyword>
<dbReference type="InterPro" id="IPR041736">
    <property type="entry name" value="4OHPhenylPyrv_dOase_N"/>
</dbReference>
<keyword evidence="7" id="KW-0670">Pyruvate</keyword>
<dbReference type="RefSeq" id="WP_088647711.1">
    <property type="nucleotide sequence ID" value="NZ_MZMV01000121.1"/>
</dbReference>
<evidence type="ECO:0000256" key="2">
    <source>
        <dbReference type="ARBA" id="ARBA00022723"/>
    </source>
</evidence>
<name>A0A246R6Y3_9ACTN</name>
<organism evidence="7 8">
    <name type="scientific">Micromonospora wenchangensis</name>
    <dbReference type="NCBI Taxonomy" id="1185415"/>
    <lineage>
        <taxon>Bacteria</taxon>
        <taxon>Bacillati</taxon>
        <taxon>Actinomycetota</taxon>
        <taxon>Actinomycetes</taxon>
        <taxon>Micromonosporales</taxon>
        <taxon>Micromonosporaceae</taxon>
        <taxon>Micromonospora</taxon>
    </lineage>
</organism>
<protein>
    <submittedName>
        <fullName evidence="7">4-hydroxyphenylpyruvate dioxygenase</fullName>
    </submittedName>
</protein>
<dbReference type="Proteomes" id="UP000197174">
    <property type="component" value="Unassembled WGS sequence"/>
</dbReference>
<keyword evidence="2 5" id="KW-0479">Metal-binding</keyword>
<comment type="similarity">
    <text evidence="1">Belongs to the 4HPPD family.</text>
</comment>
<comment type="cofactor">
    <cofactor evidence="5">
        <name>Fe cation</name>
        <dbReference type="ChEBI" id="CHEBI:24875"/>
    </cofactor>
    <text evidence="5">Binds 1 Fe cation per subunit.</text>
</comment>
<feature type="domain" description="VOC" evidence="6">
    <location>
        <begin position="5"/>
        <end position="135"/>
    </location>
</feature>
<evidence type="ECO:0000256" key="3">
    <source>
        <dbReference type="ARBA" id="ARBA00022737"/>
    </source>
</evidence>
<evidence type="ECO:0000259" key="6">
    <source>
        <dbReference type="PROSITE" id="PS51819"/>
    </source>
</evidence>
<dbReference type="InterPro" id="IPR029068">
    <property type="entry name" value="Glyas_Bleomycin-R_OHBP_Dase"/>
</dbReference>
<dbReference type="InterPro" id="IPR041735">
    <property type="entry name" value="4OHPhenylPyrv_dOase_C"/>
</dbReference>
<dbReference type="Pfam" id="PF00903">
    <property type="entry name" value="Glyoxalase"/>
    <property type="match status" value="1"/>
</dbReference>
<gene>
    <name evidence="7" type="ORF">B5D80_32390</name>
</gene>
<dbReference type="CDD" id="cd07250">
    <property type="entry name" value="HPPD_C_like"/>
    <property type="match status" value="1"/>
</dbReference>